<evidence type="ECO:0000313" key="3">
    <source>
        <dbReference type="EMBL" id="RLQ14293.1"/>
    </source>
</evidence>
<dbReference type="Proteomes" id="UP000075424">
    <property type="component" value="Unassembled WGS sequence"/>
</dbReference>
<dbReference type="AlphaFoldDB" id="A0A150N0P3"/>
<evidence type="ECO:0000313" key="1">
    <source>
        <dbReference type="EMBL" id="KAF6512680.1"/>
    </source>
</evidence>
<reference evidence="3 5" key="3">
    <citation type="submission" date="2018-10" db="EMBL/GenBank/DDBJ databases">
        <title>Geobacillus stearothermophilus in processing lines of powdered infant formula.</title>
        <authorList>
            <person name="Rhee M.S."/>
            <person name="Choi I.-G."/>
            <person name="Cho T.J."/>
            <person name="Park B."/>
        </authorList>
    </citation>
    <scope>NUCLEOTIDE SEQUENCE [LARGE SCALE GENOMIC DNA]</scope>
    <source>
        <strain evidence="3 5">FHS-PPGT130</strain>
    </source>
</reference>
<reference evidence="2 4" key="1">
    <citation type="submission" date="2016-01" db="EMBL/GenBank/DDBJ databases">
        <title>Draft Genome Sequences of Seven Thermophilic Sporeformers Isolated from Foods.</title>
        <authorList>
            <person name="Berendsen E.M."/>
            <person name="Wells-Bennik M.H."/>
            <person name="Krawcyk A.O."/>
            <person name="De Jong A."/>
            <person name="Holsappel S."/>
            <person name="Eijlander R.T."/>
            <person name="Kuipers O.P."/>
        </authorList>
    </citation>
    <scope>NUCLEOTIDE SEQUENCE [LARGE SCALE GENOMIC DNA]</scope>
    <source>
        <strain evidence="2 4">B4109</strain>
    </source>
</reference>
<evidence type="ECO:0000313" key="5">
    <source>
        <dbReference type="Proteomes" id="UP000266922"/>
    </source>
</evidence>
<dbReference type="PATRIC" id="fig|1422.14.peg.2964"/>
<name>A0A150N0P3_GEOSE</name>
<dbReference type="EMBL" id="RCTJ01000015">
    <property type="protein sequence ID" value="RLQ14293.1"/>
    <property type="molecule type" value="Genomic_DNA"/>
</dbReference>
<gene>
    <name evidence="2" type="ORF">B4109_0008</name>
    <name evidence="3" type="ORF">D9548_06235</name>
    <name evidence="1" type="ORF">GS8_159</name>
</gene>
<accession>A0A150N0P3</accession>
<dbReference type="Proteomes" id="UP000773850">
    <property type="component" value="Unassembled WGS sequence"/>
</dbReference>
<organism evidence="2 4">
    <name type="scientific">Geobacillus stearothermophilus</name>
    <name type="common">Bacillus stearothermophilus</name>
    <dbReference type="NCBI Taxonomy" id="1422"/>
    <lineage>
        <taxon>Bacteria</taxon>
        <taxon>Bacillati</taxon>
        <taxon>Bacillota</taxon>
        <taxon>Bacilli</taxon>
        <taxon>Bacillales</taxon>
        <taxon>Anoxybacillaceae</taxon>
        <taxon>Geobacillus</taxon>
    </lineage>
</organism>
<evidence type="ECO:0000313" key="2">
    <source>
        <dbReference type="EMBL" id="KYD30236.1"/>
    </source>
</evidence>
<sequence length="63" mass="7220">MAFRLQVRGVLSFENACVCFYGESESETRLLGFPIAKVLLLQPIIDATKSFNISLKEKWLIHF</sequence>
<evidence type="ECO:0000313" key="6">
    <source>
        <dbReference type="Proteomes" id="UP000773850"/>
    </source>
</evidence>
<dbReference type="Proteomes" id="UP000266922">
    <property type="component" value="Unassembled WGS sequence"/>
</dbReference>
<reference evidence="1 6" key="2">
    <citation type="submission" date="2016-03" db="EMBL/GenBank/DDBJ databases">
        <title>Spore heat resistance.</title>
        <authorList>
            <person name="Boekhorst J."/>
            <person name="Berendsen E.M."/>
            <person name="Wells-Bennik M.H."/>
            <person name="Kuipers O.P."/>
        </authorList>
    </citation>
    <scope>NUCLEOTIDE SEQUENCE [LARGE SCALE GENOMIC DNA]</scope>
    <source>
        <strain evidence="1 6">GS8</strain>
    </source>
</reference>
<dbReference type="EMBL" id="LUCS01000003">
    <property type="protein sequence ID" value="KAF6512680.1"/>
    <property type="molecule type" value="Genomic_DNA"/>
</dbReference>
<keyword evidence="6" id="KW-1185">Reference proteome</keyword>
<protein>
    <submittedName>
        <fullName evidence="2">Uncharacterized protein</fullName>
    </submittedName>
</protein>
<dbReference type="EMBL" id="LQYV01000003">
    <property type="protein sequence ID" value="KYD30236.1"/>
    <property type="molecule type" value="Genomic_DNA"/>
</dbReference>
<evidence type="ECO:0000313" key="4">
    <source>
        <dbReference type="Proteomes" id="UP000075424"/>
    </source>
</evidence>
<proteinExistence type="predicted"/>
<comment type="caution">
    <text evidence="2">The sequence shown here is derived from an EMBL/GenBank/DDBJ whole genome shotgun (WGS) entry which is preliminary data.</text>
</comment>